<gene>
    <name evidence="2" type="ORF">DI53_1299</name>
</gene>
<accession>A0A0B8T853</accession>
<keyword evidence="1" id="KW-0732">Signal</keyword>
<comment type="caution">
    <text evidence="2">The sequence shown here is derived from an EMBL/GenBank/DDBJ whole genome shotgun (WGS) entry which is preliminary data.</text>
</comment>
<dbReference type="EMBL" id="JJMU01000022">
    <property type="protein sequence ID" value="KGE14799.1"/>
    <property type="molecule type" value="Genomic_DNA"/>
</dbReference>
<keyword evidence="3" id="KW-1185">Reference proteome</keyword>
<reference evidence="2 3" key="2">
    <citation type="journal article" date="2015" name="PLoS ONE">
        <title>Whole-Genome Optical Mapping and Finished Genome Sequence of Sphingobacterium deserti sp. nov., a New Species Isolated from the Western Desert of China.</title>
        <authorList>
            <person name="Teng C."/>
            <person name="Zhou Z."/>
            <person name="Molnar I."/>
            <person name="Li X."/>
            <person name="Tang R."/>
            <person name="Chen M."/>
            <person name="Wang L."/>
            <person name="Su S."/>
            <person name="Zhang W."/>
            <person name="Lin M."/>
        </authorList>
    </citation>
    <scope>NUCLEOTIDE SEQUENCE [LARGE SCALE GENOMIC DNA]</scope>
    <source>
        <strain evidence="3">ACCC05744</strain>
    </source>
</reference>
<dbReference type="PATRIC" id="fig|1229276.3.peg.1342"/>
<dbReference type="InterPro" id="IPR007298">
    <property type="entry name" value="Cu-R_lipoprotein_NlpE"/>
</dbReference>
<dbReference type="AlphaFoldDB" id="A0A0B8T853"/>
<dbReference type="Proteomes" id="UP000031802">
    <property type="component" value="Unassembled WGS sequence"/>
</dbReference>
<dbReference type="eggNOG" id="COG3015">
    <property type="taxonomic scope" value="Bacteria"/>
</dbReference>
<name>A0A0B8T853_9SPHI</name>
<evidence type="ECO:0000313" key="2">
    <source>
        <dbReference type="EMBL" id="KGE14799.1"/>
    </source>
</evidence>
<sequence>MKKLLGLVMVCVSFISCGGSTSTDSTKTTDTVAVAPQAASAHNSQNSLDWPGTYEATLPCADCPGIKTRIVINEDESFQITSDYLERNLKTEDSGRIMWHDNGSVIHLKGKDSDLKLKVGENQLFQLDQDGKVIEGELAAHYIYKKKV</sequence>
<dbReference type="RefSeq" id="WP_037496865.1">
    <property type="nucleotide sequence ID" value="NZ_JJMU01000022.1"/>
</dbReference>
<feature type="signal peptide" evidence="1">
    <location>
        <begin position="1"/>
        <end position="22"/>
    </location>
</feature>
<dbReference type="Pfam" id="PF04170">
    <property type="entry name" value="NlpE"/>
    <property type="match status" value="1"/>
</dbReference>
<proteinExistence type="predicted"/>
<keyword evidence="2" id="KW-0449">Lipoprotein</keyword>
<dbReference type="STRING" id="1229276.DI53_1299"/>
<dbReference type="PROSITE" id="PS51257">
    <property type="entry name" value="PROKAR_LIPOPROTEIN"/>
    <property type="match status" value="1"/>
</dbReference>
<dbReference type="Gene3D" id="2.40.128.640">
    <property type="match status" value="1"/>
</dbReference>
<dbReference type="OrthoDB" id="5348860at2"/>
<evidence type="ECO:0000313" key="3">
    <source>
        <dbReference type="Proteomes" id="UP000031802"/>
    </source>
</evidence>
<evidence type="ECO:0000256" key="1">
    <source>
        <dbReference type="SAM" id="SignalP"/>
    </source>
</evidence>
<feature type="chain" id="PRO_5002138767" evidence="1">
    <location>
        <begin position="23"/>
        <end position="148"/>
    </location>
</feature>
<organism evidence="2 3">
    <name type="scientific">Sphingobacterium deserti</name>
    <dbReference type="NCBI Taxonomy" id="1229276"/>
    <lineage>
        <taxon>Bacteria</taxon>
        <taxon>Pseudomonadati</taxon>
        <taxon>Bacteroidota</taxon>
        <taxon>Sphingobacteriia</taxon>
        <taxon>Sphingobacteriales</taxon>
        <taxon>Sphingobacteriaceae</taxon>
        <taxon>Sphingobacterium</taxon>
    </lineage>
</organism>
<protein>
    <submittedName>
        <fullName evidence="2">Copper resistance lipoprotein NlpE</fullName>
    </submittedName>
</protein>
<reference evidence="3" key="1">
    <citation type="submission" date="2014-04" db="EMBL/GenBank/DDBJ databases">
        <title>Whole-Genome optical mapping and complete genome sequence of Sphingobacterium deserti sp. nov., a new spaces isolated from desert in the west of China.</title>
        <authorList>
            <person name="Teng C."/>
            <person name="Zhou Z."/>
            <person name="Li X."/>
            <person name="Chen M."/>
            <person name="Lin M."/>
            <person name="Wang L."/>
            <person name="Su S."/>
            <person name="Zhang C."/>
            <person name="Zhang W."/>
        </authorList>
    </citation>
    <scope>NUCLEOTIDE SEQUENCE [LARGE SCALE GENOMIC DNA]</scope>
    <source>
        <strain evidence="3">ACCC05744</strain>
    </source>
</reference>